<name>A0ABW2G2J8_9ACTN</name>
<comment type="caution">
    <text evidence="2">The sequence shown here is derived from an EMBL/GenBank/DDBJ whole genome shotgun (WGS) entry which is preliminary data.</text>
</comment>
<feature type="transmembrane region" description="Helical" evidence="1">
    <location>
        <begin position="232"/>
        <end position="251"/>
    </location>
</feature>
<accession>A0ABW2G2J8</accession>
<evidence type="ECO:0000256" key="1">
    <source>
        <dbReference type="SAM" id="Phobius"/>
    </source>
</evidence>
<feature type="transmembrane region" description="Helical" evidence="1">
    <location>
        <begin position="20"/>
        <end position="40"/>
    </location>
</feature>
<protein>
    <submittedName>
        <fullName evidence="2">DUF817 domain-containing protein</fullName>
    </submittedName>
</protein>
<feature type="transmembrane region" description="Helical" evidence="1">
    <location>
        <begin position="112"/>
        <end position="134"/>
    </location>
</feature>
<dbReference type="Proteomes" id="UP001596435">
    <property type="component" value="Unassembled WGS sequence"/>
</dbReference>
<keyword evidence="3" id="KW-1185">Reference proteome</keyword>
<keyword evidence="1" id="KW-0472">Membrane</keyword>
<dbReference type="RefSeq" id="WP_345709404.1">
    <property type="nucleotide sequence ID" value="NZ_BAABKV010000001.1"/>
</dbReference>
<reference evidence="3" key="1">
    <citation type="journal article" date="2019" name="Int. J. Syst. Evol. Microbiol.">
        <title>The Global Catalogue of Microorganisms (GCM) 10K type strain sequencing project: providing services to taxonomists for standard genome sequencing and annotation.</title>
        <authorList>
            <consortium name="The Broad Institute Genomics Platform"/>
            <consortium name="The Broad Institute Genome Sequencing Center for Infectious Disease"/>
            <person name="Wu L."/>
            <person name="Ma J."/>
        </authorList>
    </citation>
    <scope>NUCLEOTIDE SEQUENCE [LARGE SCALE GENOMIC DNA]</scope>
    <source>
        <strain evidence="3">CGMCC 1.12859</strain>
    </source>
</reference>
<evidence type="ECO:0000313" key="2">
    <source>
        <dbReference type="EMBL" id="MFC7183706.1"/>
    </source>
</evidence>
<proteinExistence type="predicted"/>
<evidence type="ECO:0000313" key="3">
    <source>
        <dbReference type="Proteomes" id="UP001596435"/>
    </source>
</evidence>
<feature type="transmembrane region" description="Helical" evidence="1">
    <location>
        <begin position="166"/>
        <end position="185"/>
    </location>
</feature>
<dbReference type="InterPro" id="IPR008535">
    <property type="entry name" value="DUF817"/>
</dbReference>
<keyword evidence="1" id="KW-1133">Transmembrane helix</keyword>
<gene>
    <name evidence="2" type="ORF">ACFQMG_29590</name>
</gene>
<dbReference type="EMBL" id="JBHTAJ010000076">
    <property type="protein sequence ID" value="MFC7183706.1"/>
    <property type="molecule type" value="Genomic_DNA"/>
</dbReference>
<dbReference type="Pfam" id="PF05675">
    <property type="entry name" value="DUF817"/>
    <property type="match status" value="1"/>
</dbReference>
<keyword evidence="1" id="KW-0812">Transmembrane</keyword>
<dbReference type="PIRSF" id="PIRSF009141">
    <property type="entry name" value="UCP009141"/>
    <property type="match status" value="1"/>
</dbReference>
<feature type="transmembrane region" description="Helical" evidence="1">
    <location>
        <begin position="197"/>
        <end position="220"/>
    </location>
</feature>
<organism evidence="2 3">
    <name type="scientific">Kitasatospora paranensis</name>
    <dbReference type="NCBI Taxonomy" id="258053"/>
    <lineage>
        <taxon>Bacteria</taxon>
        <taxon>Bacillati</taxon>
        <taxon>Actinomycetota</taxon>
        <taxon>Actinomycetes</taxon>
        <taxon>Kitasatosporales</taxon>
        <taxon>Streptomycetaceae</taxon>
        <taxon>Kitasatospora</taxon>
    </lineage>
</organism>
<feature type="transmembrane region" description="Helical" evidence="1">
    <location>
        <begin position="76"/>
        <end position="100"/>
    </location>
</feature>
<feature type="transmembrane region" description="Helical" evidence="1">
    <location>
        <begin position="52"/>
        <end position="70"/>
    </location>
</feature>
<sequence length="270" mass="29740">MRPTLVRGSLLFGGQLLRLGWLQARSCAFAVALFAGMASVRLLPAGPIPPYDLLLVYGVSLTALSWLVGWESRRDVAAIAVCHLLGLVLELVKVGVGSWSYPEAALTKVAGVPLYSGFMYAAVGSYVCSAWRILEVQVSRYRPGVVTAVSAGAYLDFLTDHWLPDLRWVLALTLFWVSAGSMVHFTVGRIRHRMPLALAFALIGFLLWLAENIATCLGAWRYPYQLPVWHPVMLGVWSSWALLVPVMFVLIHRLATDRAARLRPTVVLAP</sequence>